<reference evidence="3 4" key="1">
    <citation type="submission" date="2020-10" db="EMBL/GenBank/DDBJ databases">
        <title>Identification of Nocardia species via Next-generation sequencing and recognition of intraspecies genetic diversity.</title>
        <authorList>
            <person name="Li P."/>
            <person name="Li P."/>
            <person name="Lu B."/>
        </authorList>
    </citation>
    <scope>NUCLEOTIDE SEQUENCE [LARGE SCALE GENOMIC DNA]</scope>
    <source>
        <strain evidence="3 4">BJ06-0143</strain>
    </source>
</reference>
<keyword evidence="4" id="KW-1185">Reference proteome</keyword>
<dbReference type="CDD" id="cd00371">
    <property type="entry name" value="HMA"/>
    <property type="match status" value="1"/>
</dbReference>
<gene>
    <name evidence="3" type="ORF">IU449_04470</name>
</gene>
<sequence>MSEFTYSVDGLHCQGCAATVEKALSALPDVGNVSVDLDIKGLSTVKIDAGHDPGAEEIQRALHDAGNFTVV</sequence>
<dbReference type="InterPro" id="IPR036163">
    <property type="entry name" value="HMA_dom_sf"/>
</dbReference>
<name>A0ABS0D5S6_9NOCA</name>
<evidence type="ECO:0000313" key="3">
    <source>
        <dbReference type="EMBL" id="MBF6353811.1"/>
    </source>
</evidence>
<proteinExistence type="predicted"/>
<comment type="caution">
    <text evidence="3">The sequence shown here is derived from an EMBL/GenBank/DDBJ whole genome shotgun (WGS) entry which is preliminary data.</text>
</comment>
<evidence type="ECO:0000259" key="2">
    <source>
        <dbReference type="PROSITE" id="PS50846"/>
    </source>
</evidence>
<feature type="domain" description="HMA" evidence="2">
    <location>
        <begin position="2"/>
        <end position="70"/>
    </location>
</feature>
<dbReference type="RefSeq" id="WP_195000664.1">
    <property type="nucleotide sequence ID" value="NZ_JADLQN010000001.1"/>
</dbReference>
<accession>A0ABS0D5S6</accession>
<protein>
    <submittedName>
        <fullName evidence="3">Heavy-metal-associated domain-containing protein</fullName>
    </submittedName>
</protein>
<dbReference type="SUPFAM" id="SSF55008">
    <property type="entry name" value="HMA, heavy metal-associated domain"/>
    <property type="match status" value="1"/>
</dbReference>
<organism evidence="3 4">
    <name type="scientific">Nocardia higoensis</name>
    <dbReference type="NCBI Taxonomy" id="228599"/>
    <lineage>
        <taxon>Bacteria</taxon>
        <taxon>Bacillati</taxon>
        <taxon>Actinomycetota</taxon>
        <taxon>Actinomycetes</taxon>
        <taxon>Mycobacteriales</taxon>
        <taxon>Nocardiaceae</taxon>
        <taxon>Nocardia</taxon>
    </lineage>
</organism>
<dbReference type="EMBL" id="JADLQN010000001">
    <property type="protein sequence ID" value="MBF6353811.1"/>
    <property type="molecule type" value="Genomic_DNA"/>
</dbReference>
<dbReference type="PROSITE" id="PS01047">
    <property type="entry name" value="HMA_1"/>
    <property type="match status" value="1"/>
</dbReference>
<evidence type="ECO:0000313" key="4">
    <source>
        <dbReference type="Proteomes" id="UP000707731"/>
    </source>
</evidence>
<dbReference type="PROSITE" id="PS50846">
    <property type="entry name" value="HMA_2"/>
    <property type="match status" value="1"/>
</dbReference>
<dbReference type="Pfam" id="PF00403">
    <property type="entry name" value="HMA"/>
    <property type="match status" value="1"/>
</dbReference>
<dbReference type="InterPro" id="IPR006121">
    <property type="entry name" value="HMA_dom"/>
</dbReference>
<dbReference type="InterPro" id="IPR017969">
    <property type="entry name" value="Heavy-metal-associated_CS"/>
</dbReference>
<dbReference type="Gene3D" id="3.30.70.100">
    <property type="match status" value="1"/>
</dbReference>
<dbReference type="Proteomes" id="UP000707731">
    <property type="component" value="Unassembled WGS sequence"/>
</dbReference>
<evidence type="ECO:0000256" key="1">
    <source>
        <dbReference type="ARBA" id="ARBA00022723"/>
    </source>
</evidence>
<keyword evidence="1" id="KW-0479">Metal-binding</keyword>